<evidence type="ECO:0000313" key="2">
    <source>
        <dbReference type="Proteomes" id="UP000245383"/>
    </source>
</evidence>
<gene>
    <name evidence="1" type="ORF">BB561_006556</name>
</gene>
<organism evidence="1 2">
    <name type="scientific">Smittium simulii</name>
    <dbReference type="NCBI Taxonomy" id="133385"/>
    <lineage>
        <taxon>Eukaryota</taxon>
        <taxon>Fungi</taxon>
        <taxon>Fungi incertae sedis</taxon>
        <taxon>Zoopagomycota</taxon>
        <taxon>Kickxellomycotina</taxon>
        <taxon>Harpellomycetes</taxon>
        <taxon>Harpellales</taxon>
        <taxon>Legeriomycetaceae</taxon>
        <taxon>Smittium</taxon>
    </lineage>
</organism>
<dbReference type="Proteomes" id="UP000245383">
    <property type="component" value="Unassembled WGS sequence"/>
</dbReference>
<proteinExistence type="predicted"/>
<comment type="caution">
    <text evidence="1">The sequence shown here is derived from an EMBL/GenBank/DDBJ whole genome shotgun (WGS) entry which is preliminary data.</text>
</comment>
<sequence>MTDFMSVLGNSDMALLWLWLISPSLKPRSPRSNADALPTMLFVLNVHINKYSPESEYSEETELIENQDNYNLDVHIDMPSNSLESGIKNFDLNLKQFLLPATQ</sequence>
<accession>A0A2T9Y369</accession>
<reference evidence="1 2" key="1">
    <citation type="journal article" date="2018" name="MBio">
        <title>Comparative Genomics Reveals the Core Gene Toolbox for the Fungus-Insect Symbiosis.</title>
        <authorList>
            <person name="Wang Y."/>
            <person name="Stata M."/>
            <person name="Wang W."/>
            <person name="Stajich J.E."/>
            <person name="White M.M."/>
            <person name="Moncalvo J.M."/>
        </authorList>
    </citation>
    <scope>NUCLEOTIDE SEQUENCE [LARGE SCALE GENOMIC DNA]</scope>
    <source>
        <strain evidence="1 2">SWE-8-4</strain>
    </source>
</reference>
<keyword evidence="2" id="KW-1185">Reference proteome</keyword>
<evidence type="ECO:0000313" key="1">
    <source>
        <dbReference type="EMBL" id="PVU86778.1"/>
    </source>
</evidence>
<name>A0A2T9Y369_9FUNG</name>
<dbReference type="EMBL" id="MBFR01000607">
    <property type="protein sequence ID" value="PVU86778.1"/>
    <property type="molecule type" value="Genomic_DNA"/>
</dbReference>
<protein>
    <submittedName>
        <fullName evidence="1">Uncharacterized protein</fullName>
    </submittedName>
</protein>
<dbReference type="AlphaFoldDB" id="A0A2T9Y369"/>